<protein>
    <submittedName>
        <fullName evidence="5">LANO_0H11276g1_1</fullName>
    </submittedName>
</protein>
<accession>A0A1G4KMA4</accession>
<dbReference type="PANTHER" id="PTHR28074:SF1">
    <property type="entry name" value="ATP SYNTHASE SUBUNIT K, MITOCHONDRIAL"/>
    <property type="match status" value="1"/>
</dbReference>
<keyword evidence="6" id="KW-1185">Reference proteome</keyword>
<proteinExistence type="predicted"/>
<evidence type="ECO:0000256" key="4">
    <source>
        <dbReference type="SAM" id="MobiDB-lite"/>
    </source>
</evidence>
<dbReference type="InterPro" id="IPR021278">
    <property type="entry name" value="ATP19"/>
</dbReference>
<keyword evidence="2" id="KW-0496">Mitochondrion</keyword>
<sequence>MGAAYTIFGKTVQPHVLALATIVGTVGGAAYKMSGGSEAKETTPAPQALTVSQDSADLDVEKMLDSYLKETEKK</sequence>
<name>A0A1G4KMA4_9SACH</name>
<evidence type="ECO:0000313" key="5">
    <source>
        <dbReference type="EMBL" id="SCV05610.1"/>
    </source>
</evidence>
<evidence type="ECO:0000256" key="1">
    <source>
        <dbReference type="ARBA" id="ARBA00004325"/>
    </source>
</evidence>
<gene>
    <name evidence="5" type="ORF">LANO_0H11276G</name>
</gene>
<dbReference type="Pfam" id="PF11022">
    <property type="entry name" value="ATP19"/>
    <property type="match status" value="1"/>
</dbReference>
<dbReference type="EMBL" id="LT598447">
    <property type="protein sequence ID" value="SCV05610.1"/>
    <property type="molecule type" value="Genomic_DNA"/>
</dbReference>
<dbReference type="Proteomes" id="UP000189911">
    <property type="component" value="Chromosome H"/>
</dbReference>
<dbReference type="GO" id="GO:0015986">
    <property type="term" value="P:proton motive force-driven ATP synthesis"/>
    <property type="evidence" value="ECO:0007669"/>
    <property type="project" value="TreeGrafter"/>
</dbReference>
<comment type="subcellular location">
    <subcellularLocation>
        <location evidence="1">Mitochondrion membrane</location>
    </subcellularLocation>
</comment>
<evidence type="ECO:0000313" key="6">
    <source>
        <dbReference type="Proteomes" id="UP000189911"/>
    </source>
</evidence>
<evidence type="ECO:0000256" key="2">
    <source>
        <dbReference type="ARBA" id="ARBA00023128"/>
    </source>
</evidence>
<dbReference type="GO" id="GO:0031966">
    <property type="term" value="C:mitochondrial membrane"/>
    <property type="evidence" value="ECO:0007669"/>
    <property type="project" value="UniProtKB-SubCell"/>
</dbReference>
<dbReference type="OrthoDB" id="2094445at2759"/>
<dbReference type="PANTHER" id="PTHR28074">
    <property type="entry name" value="ATP SYNTHASE SUBUNIT K, MITOCHONDRIAL"/>
    <property type="match status" value="1"/>
</dbReference>
<feature type="region of interest" description="Disordered" evidence="4">
    <location>
        <begin position="34"/>
        <end position="54"/>
    </location>
</feature>
<evidence type="ECO:0000256" key="3">
    <source>
        <dbReference type="ARBA" id="ARBA00023136"/>
    </source>
</evidence>
<keyword evidence="3" id="KW-0472">Membrane</keyword>
<organism evidence="5 6">
    <name type="scientific">Lachancea nothofagi CBS 11611</name>
    <dbReference type="NCBI Taxonomy" id="1266666"/>
    <lineage>
        <taxon>Eukaryota</taxon>
        <taxon>Fungi</taxon>
        <taxon>Dikarya</taxon>
        <taxon>Ascomycota</taxon>
        <taxon>Saccharomycotina</taxon>
        <taxon>Saccharomycetes</taxon>
        <taxon>Saccharomycetales</taxon>
        <taxon>Saccharomycetaceae</taxon>
        <taxon>Lachancea</taxon>
    </lineage>
</organism>
<reference evidence="6" key="1">
    <citation type="submission" date="2016-03" db="EMBL/GenBank/DDBJ databases">
        <authorList>
            <person name="Devillers Hugo."/>
        </authorList>
    </citation>
    <scope>NUCLEOTIDE SEQUENCE [LARGE SCALE GENOMIC DNA]</scope>
</reference>
<dbReference type="AlphaFoldDB" id="A0A1G4KMA4"/>